<protein>
    <submittedName>
        <fullName evidence="1">Uncharacterized protein</fullName>
    </submittedName>
</protein>
<reference evidence="1" key="1">
    <citation type="journal article" date="2015" name="Nature">
        <title>Complex archaea that bridge the gap between prokaryotes and eukaryotes.</title>
        <authorList>
            <person name="Spang A."/>
            <person name="Saw J.H."/>
            <person name="Jorgensen S.L."/>
            <person name="Zaremba-Niedzwiedzka K."/>
            <person name="Martijn J."/>
            <person name="Lind A.E."/>
            <person name="van Eijk R."/>
            <person name="Schleper C."/>
            <person name="Guy L."/>
            <person name="Ettema T.J."/>
        </authorList>
    </citation>
    <scope>NUCLEOTIDE SEQUENCE</scope>
</reference>
<sequence>MNQTTQITAGYQRHPGTHTAHFFDANTKVSACKREQRHTGPLDEISTSFMVCTRCMKSEVRQAHEALFSNNSQQE</sequence>
<organism evidence="1">
    <name type="scientific">marine sediment metagenome</name>
    <dbReference type="NCBI Taxonomy" id="412755"/>
    <lineage>
        <taxon>unclassified sequences</taxon>
        <taxon>metagenomes</taxon>
        <taxon>ecological metagenomes</taxon>
    </lineage>
</organism>
<name>A0A0F9LXG6_9ZZZZ</name>
<evidence type="ECO:0000313" key="1">
    <source>
        <dbReference type="EMBL" id="KKM91811.1"/>
    </source>
</evidence>
<dbReference type="EMBL" id="LAZR01006485">
    <property type="protein sequence ID" value="KKM91811.1"/>
    <property type="molecule type" value="Genomic_DNA"/>
</dbReference>
<proteinExistence type="predicted"/>
<comment type="caution">
    <text evidence="1">The sequence shown here is derived from an EMBL/GenBank/DDBJ whole genome shotgun (WGS) entry which is preliminary data.</text>
</comment>
<dbReference type="AlphaFoldDB" id="A0A0F9LXG6"/>
<accession>A0A0F9LXG6</accession>
<gene>
    <name evidence="1" type="ORF">LCGC14_1224840</name>
</gene>